<feature type="compositionally biased region" description="Low complexity" evidence="10">
    <location>
        <begin position="974"/>
        <end position="1004"/>
    </location>
</feature>
<evidence type="ECO:0000256" key="2">
    <source>
        <dbReference type="ARBA" id="ARBA00004496"/>
    </source>
</evidence>
<dbReference type="GO" id="GO:0032483">
    <property type="term" value="P:regulation of Rab protein signal transduction"/>
    <property type="evidence" value="ECO:0007669"/>
    <property type="project" value="TreeGrafter"/>
</dbReference>
<feature type="region of interest" description="Disordered" evidence="10">
    <location>
        <begin position="1936"/>
        <end position="1968"/>
    </location>
</feature>
<keyword evidence="8" id="KW-0053">Apoptosis</keyword>
<dbReference type="EMBL" id="LJIJ01000723">
    <property type="protein sequence ID" value="ODM95003.1"/>
    <property type="molecule type" value="Genomic_DNA"/>
</dbReference>
<dbReference type="InterPro" id="IPR057469">
    <property type="entry name" value="PH_MADD"/>
</dbReference>
<comment type="similarity">
    <text evidence="3">Belongs to the MADD family.</text>
</comment>
<keyword evidence="5" id="KW-1003">Cell membrane</keyword>
<dbReference type="GO" id="GO:0005085">
    <property type="term" value="F:guanyl-nucleotide exchange factor activity"/>
    <property type="evidence" value="ECO:0007669"/>
    <property type="project" value="UniProtKB-KW"/>
</dbReference>
<feature type="region of interest" description="Disordered" evidence="10">
    <location>
        <begin position="812"/>
        <end position="835"/>
    </location>
</feature>
<feature type="region of interest" description="Disordered" evidence="10">
    <location>
        <begin position="237"/>
        <end position="261"/>
    </location>
</feature>
<dbReference type="GO" id="GO:0005886">
    <property type="term" value="C:plasma membrane"/>
    <property type="evidence" value="ECO:0007669"/>
    <property type="project" value="UniProtKB-SubCell"/>
</dbReference>
<feature type="compositionally biased region" description="Basic and acidic residues" evidence="10">
    <location>
        <begin position="1138"/>
        <end position="1161"/>
    </location>
</feature>
<feature type="compositionally biased region" description="Polar residues" evidence="10">
    <location>
        <begin position="850"/>
        <end position="868"/>
    </location>
</feature>
<keyword evidence="9" id="KW-0472">Membrane</keyword>
<feature type="region of interest" description="Disordered" evidence="10">
    <location>
        <begin position="895"/>
        <end position="1087"/>
    </location>
</feature>
<gene>
    <name evidence="12" type="ORF">Ocin01_11680</name>
</gene>
<sequence>MSEKSLCPRLADYIVIVGSRTPNNQTSIQPPELLRRYPTEDHKDFPLPLDVVYFCQPEGCVLAGPKKPVLRDAVSFVFTLTDKDSAKSFFPGVSRLARVSPMFQLPLTFLLSLSVRNDTDKVVEERKTRYGVCLNFYRSTDRSTPPSSRRRVSNGNSDVRRQSWRKSLEKSSDSAFSSDHRSGVAPSDSERDCSSRRDSSDTATTTAAAPPPPPPTTFHSTNPFLTSSAQVARLEVNPTGNESESGGSQPPSPRTHRRRQRCRSHSLTSLCLLSHHPFFSSFRQCLSILKKLIDACHDNTLPRRTGASKIPPKESLWNVLTGRAGDGASSAVILHNVREIETWILRLLSSPVPVPGNTRVELEVLPPDLHSPLVFALPDKTRFSLTDFPLHLPLELLGVESCLQVLTLILLECKVVIQSRDYSALSMSVLALVTMLYPLEYMFPVIPLLPTCMSCAEQLLLAPTPYIIGIPASFLPYKKHFRLPEDVWLVDLDANRISGPSNAERDSCNFVPALPEPEASVLRNHLKQALTSMSSAPFPELSSQHQPTQEMQIELSISERQQGPTTTPAASSSSTSSVAFPSSSQPSSSQQHQQQLTFSPPSSSSHQAQHSQQQQQSSSKEGSAGTSPASSSLGLPGGLSATQSPQRSSVTTPTHQVQQLPGGHGNRHPTNFNPLIYGNDVDSVDVATRIAMVRFFNSPNLLANFSEHTRTLRLYPRPVVAFQISSFLRSRPHPASHFLSRFAKTQAVEYLAEWSLAPTNLAFLRVQTGVYDPTIIGDKAKWYAHLLEPINFNIYTDVPGLCSVLRGGHEVSVPPTDESGSDSDRAGSGESTSSYSSLSDFVSELASSDLSPIGPSSVSQRMKSYQQELESDDIQREFSAVDFERGDRNVTSLCSGLDSSTVYNPPSSLQYPGDFARQRKGSESGSGSGSGSESSASSGAEEMSGESRRPSVETKTSESRKGSDVTTGEPVSETSTTGAATSVTTTTTATTTTTTASSLSATSSEQRIRHPSPKEPVRQSSFGSGSLFGQIATQAKELVKETKRQSSQEGLLSQVDKLKSKTKEKLSEVRHSSSSGSEDHSFLAPLEQLTTQAKRAADNAGKSVHVGLSKTALDDITIASKSTWEDLTKTAKKGLMKSRGDSAENKEPEAQRRESLDRRDSTSSLSLSKAVVPQIKGDVGRAVGRDFFSNMSSELNGLASQTSSMFSDLFGGGNRSSISACASPIRAGSPAPSVASSTGSLPAAVLRSTQKESPPSGAPANVSHGPFPTGRKGLVERSTLIKHTTSHLHPQKQKGDFKMMQKLSGSQATSSTSAENQAFIAEVANQVLAGEGVGWLRVGRLKKLFEDESYRVMAVAKLNKTLDRKIGPDDHIDDVCITKPIWKGMLKMLQLLIGGLEHSSANRGLGGMASSFQILEIAHTHYWTKDMNDLTGESSSHYSQYLEPTGLSPGAMSMGASPVSSVQVSPEPSRRPSAQSGEHSTEETGIEVFPPGSSNTSDIFRDILQTKKPNLMSRLSSSESHIEGPEVVAGTAPSTTNVVMNPSWPPQGIQLPGSSGSKAKLTSRLSQMSLRSTVSDTELEQGSGRGKRSPSVWSSKSALAAGLRYHAGSLIPTGSSPTSPENGRMYVFEGLLKERSFLWDEMQFWEDVFLDAVAQERELVGMDQGPREMMDRYQSLSDSEKKRLEHEEDRLLATQLYNVVSFMLMMDVSRQALKQKIRRLLGKCHMGLVYSQEINQLLEQVTHLYAGSEPIGDLLFMEVRDDGLVLRNVAGAIVERWWWERLVNMTYSPKTKVLCLWRRNGGQTQLHKYHSRKCRQLYQAIKEAMERAAARRSAPLPGTDLGGEFPVEDMATGQCGLLQVCLEGVGLLFANSKFFVRLDHIRKCFTQKGGVFVLEEFNPKSRQVIQRKFKSAMAENICYSVLCVFSYVAAGHERKKQRVSHHRIPSPTASTASLPANTDSHLGSSDAP</sequence>
<feature type="region of interest" description="Disordered" evidence="10">
    <location>
        <begin position="850"/>
        <end position="871"/>
    </location>
</feature>
<name>A0A1D2MPN7_ORCCI</name>
<feature type="compositionally biased region" description="Basic and acidic residues" evidence="10">
    <location>
        <begin position="1006"/>
        <end position="1017"/>
    </location>
</feature>
<feature type="region of interest" description="Disordered" evidence="10">
    <location>
        <begin position="1449"/>
        <end position="1498"/>
    </location>
</feature>
<dbReference type="Proteomes" id="UP000094527">
    <property type="component" value="Unassembled WGS sequence"/>
</dbReference>
<evidence type="ECO:0000256" key="3">
    <source>
        <dbReference type="ARBA" id="ARBA00005978"/>
    </source>
</evidence>
<evidence type="ECO:0000256" key="7">
    <source>
        <dbReference type="ARBA" id="ARBA00022658"/>
    </source>
</evidence>
<comment type="subcellular location">
    <subcellularLocation>
        <location evidence="1">Cell membrane</location>
    </subcellularLocation>
    <subcellularLocation>
        <location evidence="2">Cytoplasm</location>
    </subcellularLocation>
</comment>
<feature type="region of interest" description="Disordered" evidence="10">
    <location>
        <begin position="1131"/>
        <end position="1169"/>
    </location>
</feature>
<feature type="compositionally biased region" description="Low complexity" evidence="10">
    <location>
        <begin position="1457"/>
        <end position="1473"/>
    </location>
</feature>
<evidence type="ECO:0000259" key="11">
    <source>
        <dbReference type="PROSITE" id="PS50211"/>
    </source>
</evidence>
<dbReference type="InterPro" id="IPR039980">
    <property type="entry name" value="MADD"/>
</dbReference>
<dbReference type="InterPro" id="IPR005112">
    <property type="entry name" value="dDENN_dom"/>
</dbReference>
<dbReference type="InterPro" id="IPR037516">
    <property type="entry name" value="Tripartite_DENN"/>
</dbReference>
<feature type="region of interest" description="Disordered" evidence="10">
    <location>
        <begin position="1547"/>
        <end position="1592"/>
    </location>
</feature>
<evidence type="ECO:0000256" key="4">
    <source>
        <dbReference type="ARBA" id="ARBA00017868"/>
    </source>
</evidence>
<keyword evidence="7" id="KW-0344">Guanine-nucleotide releasing factor</keyword>
<dbReference type="InterPro" id="IPR005113">
    <property type="entry name" value="uDENN_dom"/>
</dbReference>
<feature type="compositionally biased region" description="Polar residues" evidence="10">
    <location>
        <begin position="643"/>
        <end position="659"/>
    </location>
</feature>
<feature type="region of interest" description="Disordered" evidence="10">
    <location>
        <begin position="560"/>
        <end position="674"/>
    </location>
</feature>
<keyword evidence="12" id="KW-0808">Transferase</keyword>
<feature type="compositionally biased region" description="Polar residues" evidence="10">
    <location>
        <begin position="1563"/>
        <end position="1576"/>
    </location>
</feature>
<dbReference type="PROSITE" id="PS50211">
    <property type="entry name" value="DENN"/>
    <property type="match status" value="1"/>
</dbReference>
<dbReference type="Gene3D" id="3.40.50.11500">
    <property type="match status" value="1"/>
</dbReference>
<dbReference type="OMA" id="LECKVVI"/>
<dbReference type="Gene3D" id="3.30.450.200">
    <property type="match status" value="1"/>
</dbReference>
<dbReference type="PANTHER" id="PTHR13008">
    <property type="entry name" value="MAP-KINASE ACTIVATING DEATH DOMAIN PROTEIN MADD /DENN/AEX-3 C.ELEGANS"/>
    <property type="match status" value="1"/>
</dbReference>
<dbReference type="GO" id="GO:0042981">
    <property type="term" value="P:regulation of apoptotic process"/>
    <property type="evidence" value="ECO:0007669"/>
    <property type="project" value="TreeGrafter"/>
</dbReference>
<feature type="region of interest" description="Disordered" evidence="10">
    <location>
        <begin position="1247"/>
        <end position="1268"/>
    </location>
</feature>
<evidence type="ECO:0000313" key="12">
    <source>
        <dbReference type="EMBL" id="ODM95003.1"/>
    </source>
</evidence>
<dbReference type="InterPro" id="IPR056574">
    <property type="entry name" value="Death_MADD"/>
</dbReference>
<feature type="compositionally biased region" description="Low complexity" evidence="10">
    <location>
        <begin position="564"/>
        <end position="642"/>
    </location>
</feature>
<evidence type="ECO:0000256" key="9">
    <source>
        <dbReference type="ARBA" id="ARBA00023136"/>
    </source>
</evidence>
<reference evidence="12 13" key="1">
    <citation type="journal article" date="2016" name="Genome Biol. Evol.">
        <title>Gene Family Evolution Reflects Adaptation to Soil Environmental Stressors in the Genome of the Collembolan Orchesella cincta.</title>
        <authorList>
            <person name="Faddeeva-Vakhrusheva A."/>
            <person name="Derks M.F."/>
            <person name="Anvar S.Y."/>
            <person name="Agamennone V."/>
            <person name="Suring W."/>
            <person name="Smit S."/>
            <person name="van Straalen N.M."/>
            <person name="Roelofs D."/>
        </authorList>
    </citation>
    <scope>NUCLEOTIDE SEQUENCE [LARGE SCALE GENOMIC DNA]</scope>
    <source>
        <tissue evidence="12">Mixed pool</tissue>
    </source>
</reference>
<feature type="compositionally biased region" description="Basic and acidic residues" evidence="10">
    <location>
        <begin position="1037"/>
        <end position="1046"/>
    </location>
</feature>
<feature type="domain" description="UDENN" evidence="11">
    <location>
        <begin position="12"/>
        <end position="765"/>
    </location>
</feature>
<feature type="compositionally biased region" description="Low complexity" evidence="10">
    <location>
        <begin position="1020"/>
        <end position="1029"/>
    </location>
</feature>
<keyword evidence="6" id="KW-0963">Cytoplasm</keyword>
<dbReference type="GO" id="GO:0016301">
    <property type="term" value="F:kinase activity"/>
    <property type="evidence" value="ECO:0007669"/>
    <property type="project" value="UniProtKB-KW"/>
</dbReference>
<protein>
    <recommendedName>
        <fullName evidence="4">MAP kinase-activating death domain protein</fullName>
    </recommendedName>
</protein>
<evidence type="ECO:0000313" key="13">
    <source>
        <dbReference type="Proteomes" id="UP000094527"/>
    </source>
</evidence>
<dbReference type="SMART" id="SM00800">
    <property type="entry name" value="uDENN"/>
    <property type="match status" value="1"/>
</dbReference>
<evidence type="ECO:0000256" key="6">
    <source>
        <dbReference type="ARBA" id="ARBA00022490"/>
    </source>
</evidence>
<dbReference type="PANTHER" id="PTHR13008:SF7">
    <property type="entry name" value="MAP KINASE-ACTIVATING DEATH DOMAIN PROTEIN"/>
    <property type="match status" value="1"/>
</dbReference>
<comment type="caution">
    <text evidence="12">The sequence shown here is derived from an EMBL/GenBank/DDBJ whole genome shotgun (WGS) entry which is preliminary data.</text>
</comment>
<dbReference type="Pfam" id="PF25328">
    <property type="entry name" value="PH_MADD"/>
    <property type="match status" value="1"/>
</dbReference>
<evidence type="ECO:0000256" key="8">
    <source>
        <dbReference type="ARBA" id="ARBA00022703"/>
    </source>
</evidence>
<keyword evidence="13" id="KW-1185">Reference proteome</keyword>
<dbReference type="Pfam" id="PF03456">
    <property type="entry name" value="uDENN"/>
    <property type="match status" value="1"/>
</dbReference>
<feature type="compositionally biased region" description="Basic and acidic residues" evidence="10">
    <location>
        <begin position="158"/>
        <end position="200"/>
    </location>
</feature>
<feature type="compositionally biased region" description="Basic and acidic residues" evidence="10">
    <location>
        <begin position="1056"/>
        <end position="1081"/>
    </location>
</feature>
<evidence type="ECO:0000256" key="5">
    <source>
        <dbReference type="ARBA" id="ARBA00022475"/>
    </source>
</evidence>
<dbReference type="Pfam" id="PF23629">
    <property type="entry name" value="Death_MADD"/>
    <property type="match status" value="1"/>
</dbReference>
<dbReference type="STRING" id="48709.A0A1D2MPN7"/>
<dbReference type="GO" id="GO:0005829">
    <property type="term" value="C:cytosol"/>
    <property type="evidence" value="ECO:0007669"/>
    <property type="project" value="TreeGrafter"/>
</dbReference>
<feature type="compositionally biased region" description="Basic and acidic residues" evidence="10">
    <location>
        <begin position="945"/>
        <end position="963"/>
    </location>
</feature>
<keyword evidence="12" id="KW-0418">Kinase</keyword>
<feature type="region of interest" description="Disordered" evidence="10">
    <location>
        <begin position="141"/>
        <end position="223"/>
    </location>
</feature>
<feature type="compositionally biased region" description="Low complexity" evidence="10">
    <location>
        <begin position="931"/>
        <end position="942"/>
    </location>
</feature>
<dbReference type="FunFam" id="3.40.50.11500:FF:000002">
    <property type="entry name" value="MAP kinase-activating death domain protein-like Protein"/>
    <property type="match status" value="1"/>
</dbReference>
<dbReference type="OrthoDB" id="6282239at2759"/>
<organism evidence="12 13">
    <name type="scientific">Orchesella cincta</name>
    <name type="common">Springtail</name>
    <name type="synonym">Podura cincta</name>
    <dbReference type="NCBI Taxonomy" id="48709"/>
    <lineage>
        <taxon>Eukaryota</taxon>
        <taxon>Metazoa</taxon>
        <taxon>Ecdysozoa</taxon>
        <taxon>Arthropoda</taxon>
        <taxon>Hexapoda</taxon>
        <taxon>Collembola</taxon>
        <taxon>Entomobryomorpha</taxon>
        <taxon>Entomobryoidea</taxon>
        <taxon>Orchesellidae</taxon>
        <taxon>Orchesellinae</taxon>
        <taxon>Orchesella</taxon>
    </lineage>
</organism>
<dbReference type="GO" id="GO:0006915">
    <property type="term" value="P:apoptotic process"/>
    <property type="evidence" value="ECO:0007669"/>
    <property type="project" value="UniProtKB-KW"/>
</dbReference>
<dbReference type="InterPro" id="IPR001194">
    <property type="entry name" value="cDENN_dom"/>
</dbReference>
<feature type="compositionally biased region" description="Polar residues" evidence="10">
    <location>
        <begin position="1947"/>
        <end position="1968"/>
    </location>
</feature>
<dbReference type="Pfam" id="PF02141">
    <property type="entry name" value="DENN"/>
    <property type="match status" value="1"/>
</dbReference>
<dbReference type="InterPro" id="IPR043153">
    <property type="entry name" value="DENN_C"/>
</dbReference>
<dbReference type="SMART" id="SM00799">
    <property type="entry name" value="DENN"/>
    <property type="match status" value="1"/>
</dbReference>
<feature type="compositionally biased region" description="Polar residues" evidence="10">
    <location>
        <begin position="895"/>
        <end position="910"/>
    </location>
</feature>
<dbReference type="SMART" id="SM00801">
    <property type="entry name" value="dDENN"/>
    <property type="match status" value="1"/>
</dbReference>
<evidence type="ECO:0000256" key="10">
    <source>
        <dbReference type="SAM" id="MobiDB-lite"/>
    </source>
</evidence>
<proteinExistence type="inferred from homology"/>
<evidence type="ECO:0000256" key="1">
    <source>
        <dbReference type="ARBA" id="ARBA00004236"/>
    </source>
</evidence>
<accession>A0A1D2MPN7</accession>